<evidence type="ECO:0000256" key="5">
    <source>
        <dbReference type="ARBA" id="ARBA00022679"/>
    </source>
</evidence>
<name>A0A3Q0S1D3_AMPCI</name>
<dbReference type="PANTHER" id="PTHR11214">
    <property type="entry name" value="BETA-1,3-N-ACETYLGLUCOSAMINYLTRANSFERASE"/>
    <property type="match status" value="1"/>
</dbReference>
<dbReference type="Proteomes" id="UP000261340">
    <property type="component" value="Unplaced"/>
</dbReference>
<keyword evidence="5" id="KW-0808">Transferase</keyword>
<dbReference type="STRING" id="61819.ENSACIP00000016776"/>
<keyword evidence="8 13" id="KW-1133">Transmembrane helix</keyword>
<proteinExistence type="inferred from homology"/>
<evidence type="ECO:0000256" key="9">
    <source>
        <dbReference type="ARBA" id="ARBA00023034"/>
    </source>
</evidence>
<dbReference type="Gene3D" id="3.90.550.50">
    <property type="match status" value="1"/>
</dbReference>
<evidence type="ECO:0000256" key="11">
    <source>
        <dbReference type="ARBA" id="ARBA00023136"/>
    </source>
</evidence>
<protein>
    <recommendedName>
        <fullName evidence="13">Hexosyltransferase</fullName>
        <ecNumber evidence="13">2.4.1.-</ecNumber>
    </recommendedName>
</protein>
<comment type="subcellular location">
    <subcellularLocation>
        <location evidence="1 13">Golgi apparatus membrane</location>
        <topology evidence="1 13">Single-pass type II membrane protein</topology>
    </subcellularLocation>
</comment>
<evidence type="ECO:0000256" key="6">
    <source>
        <dbReference type="ARBA" id="ARBA00022692"/>
    </source>
</evidence>
<keyword evidence="15" id="KW-1185">Reference proteome</keyword>
<evidence type="ECO:0000256" key="10">
    <source>
        <dbReference type="ARBA" id="ARBA00023098"/>
    </source>
</evidence>
<keyword evidence="10" id="KW-0443">Lipid metabolism</keyword>
<dbReference type="EC" id="2.4.1.-" evidence="13"/>
<keyword evidence="11 13" id="KW-0472">Membrane</keyword>
<dbReference type="FunFam" id="3.90.550.50:FF:000001">
    <property type="entry name" value="Hexosyltransferase"/>
    <property type="match status" value="1"/>
</dbReference>
<keyword evidence="6 13" id="KW-0812">Transmembrane</keyword>
<evidence type="ECO:0000256" key="7">
    <source>
        <dbReference type="ARBA" id="ARBA00022968"/>
    </source>
</evidence>
<comment type="similarity">
    <text evidence="3 13">Belongs to the glycosyltransferase 31 family.</text>
</comment>
<evidence type="ECO:0000256" key="1">
    <source>
        <dbReference type="ARBA" id="ARBA00004323"/>
    </source>
</evidence>
<dbReference type="OMA" id="ALMQSCT"/>
<keyword evidence="4 13" id="KW-0328">Glycosyltransferase</keyword>
<evidence type="ECO:0000313" key="14">
    <source>
        <dbReference type="Ensembl" id="ENSACIP00000016776.1"/>
    </source>
</evidence>
<comment type="pathway">
    <text evidence="2">Protein modification; protein glycosylation.</text>
</comment>
<dbReference type="GO" id="GO:0006493">
    <property type="term" value="P:protein O-linked glycosylation"/>
    <property type="evidence" value="ECO:0007669"/>
    <property type="project" value="TreeGrafter"/>
</dbReference>
<evidence type="ECO:0000256" key="2">
    <source>
        <dbReference type="ARBA" id="ARBA00004922"/>
    </source>
</evidence>
<accession>A0A3Q0S1D3</accession>
<dbReference type="Ensembl" id="ENSACIT00000017229.1">
    <property type="protein sequence ID" value="ENSACIP00000016776.1"/>
    <property type="gene ID" value="ENSACIG00000013080.1"/>
</dbReference>
<dbReference type="Pfam" id="PF01762">
    <property type="entry name" value="Galactosyl_T"/>
    <property type="match status" value="1"/>
</dbReference>
<reference evidence="14" key="1">
    <citation type="submission" date="2025-08" db="UniProtKB">
        <authorList>
            <consortium name="Ensembl"/>
        </authorList>
    </citation>
    <scope>IDENTIFICATION</scope>
</reference>
<dbReference type="GO" id="GO:0008499">
    <property type="term" value="F:N-acetyl-beta-D-glucosaminide beta-(1,3)-galactosyltransferase activity"/>
    <property type="evidence" value="ECO:0007669"/>
    <property type="project" value="TreeGrafter"/>
</dbReference>
<feature type="transmembrane region" description="Helical" evidence="13">
    <location>
        <begin position="12"/>
        <end position="32"/>
    </location>
</feature>
<dbReference type="GO" id="GO:0006629">
    <property type="term" value="P:lipid metabolic process"/>
    <property type="evidence" value="ECO:0007669"/>
    <property type="project" value="UniProtKB-KW"/>
</dbReference>
<keyword evidence="7 13" id="KW-0735">Signal-anchor</keyword>
<evidence type="ECO:0000256" key="8">
    <source>
        <dbReference type="ARBA" id="ARBA00022989"/>
    </source>
</evidence>
<dbReference type="GO" id="GO:0000139">
    <property type="term" value="C:Golgi membrane"/>
    <property type="evidence" value="ECO:0007669"/>
    <property type="project" value="UniProtKB-SubCell"/>
</dbReference>
<evidence type="ECO:0000256" key="3">
    <source>
        <dbReference type="ARBA" id="ARBA00008661"/>
    </source>
</evidence>
<sequence length="332" mass="37806">MDSKKRHLKHIVIVASVIPIVIYFIAGKLLMYRDIPAHKKPPASSAEQHWEDPGPYHVAYPRNYRFIMDDTPTCRTTTPFLILVVPVAPSDVEKRNIIRQAWGNEKLVLGQQVETVFILGLPRGKEARQQQEKLQQENQQHHDLIQNNFLDSYHNLTIKTMVMLEWLAAHCGEASFVMKIDSDVFLHVPNLVKLLLDPSTANQNYITGLVWWHGPVLRNPFIKFYMPRSVIAESEYPPYPLGLAYVMSLDLPGKILGVSPQVKPIYIEDAYLGMCLKRLGISPTDPPERTMFLINPTHPLSSCSLSKVIASTTTGISQMKSYWERVRQGVHC</sequence>
<organism evidence="14 15">
    <name type="scientific">Amphilophus citrinellus</name>
    <name type="common">Midas cichlid</name>
    <name type="synonym">Cichlasoma citrinellum</name>
    <dbReference type="NCBI Taxonomy" id="61819"/>
    <lineage>
        <taxon>Eukaryota</taxon>
        <taxon>Metazoa</taxon>
        <taxon>Chordata</taxon>
        <taxon>Craniata</taxon>
        <taxon>Vertebrata</taxon>
        <taxon>Euteleostomi</taxon>
        <taxon>Actinopterygii</taxon>
        <taxon>Neopterygii</taxon>
        <taxon>Teleostei</taxon>
        <taxon>Neoteleostei</taxon>
        <taxon>Acanthomorphata</taxon>
        <taxon>Ovalentaria</taxon>
        <taxon>Cichlomorphae</taxon>
        <taxon>Cichliformes</taxon>
        <taxon>Cichlidae</taxon>
        <taxon>New World cichlids</taxon>
        <taxon>Cichlasomatinae</taxon>
        <taxon>Heroini</taxon>
        <taxon>Amphilophus</taxon>
    </lineage>
</organism>
<dbReference type="InterPro" id="IPR002659">
    <property type="entry name" value="Glyco_trans_31"/>
</dbReference>
<evidence type="ECO:0000256" key="4">
    <source>
        <dbReference type="ARBA" id="ARBA00022676"/>
    </source>
</evidence>
<dbReference type="GeneTree" id="ENSGT00940000163421"/>
<evidence type="ECO:0000256" key="13">
    <source>
        <dbReference type="RuleBase" id="RU363063"/>
    </source>
</evidence>
<evidence type="ECO:0000313" key="15">
    <source>
        <dbReference type="Proteomes" id="UP000261340"/>
    </source>
</evidence>
<dbReference type="AlphaFoldDB" id="A0A3Q0S1D3"/>
<keyword evidence="12" id="KW-0325">Glycoprotein</keyword>
<dbReference type="PANTHER" id="PTHR11214:SF115">
    <property type="entry name" value="HEXOSYLTRANSFERASE"/>
    <property type="match status" value="1"/>
</dbReference>
<reference evidence="14" key="2">
    <citation type="submission" date="2025-09" db="UniProtKB">
        <authorList>
            <consortium name="Ensembl"/>
        </authorList>
    </citation>
    <scope>IDENTIFICATION</scope>
</reference>
<keyword evidence="9 13" id="KW-0333">Golgi apparatus</keyword>
<evidence type="ECO:0000256" key="12">
    <source>
        <dbReference type="ARBA" id="ARBA00023180"/>
    </source>
</evidence>